<evidence type="ECO:0000313" key="2">
    <source>
        <dbReference type="Proteomes" id="UP001166402"/>
    </source>
</evidence>
<dbReference type="EMBL" id="JAGGLT010000008">
    <property type="protein sequence ID" value="MBP2071486.1"/>
    <property type="molecule type" value="Genomic_DNA"/>
</dbReference>
<sequence>MKKYDVLIIGGGPATLSACRVFGNNNHDLSIGLVRQEDHSLIYCAMPYAVEGIIEPEKTFKSDKMVTDKIMVLN</sequence>
<accession>A0ABS4NCT5</accession>
<name>A0ABS4NCT5_9THEO</name>
<dbReference type="Proteomes" id="UP001166402">
    <property type="component" value="Unassembled WGS sequence"/>
</dbReference>
<evidence type="ECO:0000313" key="1">
    <source>
        <dbReference type="EMBL" id="MBP2071486.1"/>
    </source>
</evidence>
<dbReference type="InterPro" id="IPR036188">
    <property type="entry name" value="FAD/NAD-bd_sf"/>
</dbReference>
<reference evidence="1" key="1">
    <citation type="submission" date="2021-03" db="EMBL/GenBank/DDBJ databases">
        <title>Genomic Encyclopedia of Type Strains, Phase IV (KMG-IV): sequencing the most valuable type-strain genomes for metagenomic binning, comparative biology and taxonomic classification.</title>
        <authorList>
            <person name="Goeker M."/>
        </authorList>
    </citation>
    <scope>NUCLEOTIDE SEQUENCE</scope>
    <source>
        <strain evidence="1">DSM 101588</strain>
    </source>
</reference>
<dbReference type="Gene3D" id="3.50.50.60">
    <property type="entry name" value="FAD/NAD(P)-binding domain"/>
    <property type="match status" value="1"/>
</dbReference>
<gene>
    <name evidence="1" type="ORF">J2Z80_001001</name>
</gene>
<dbReference type="SUPFAM" id="SSF51905">
    <property type="entry name" value="FAD/NAD(P)-binding domain"/>
    <property type="match status" value="1"/>
</dbReference>
<comment type="caution">
    <text evidence="1">The sequence shown here is derived from an EMBL/GenBank/DDBJ whole genome shotgun (WGS) entry which is preliminary data.</text>
</comment>
<dbReference type="RefSeq" id="WP_209453393.1">
    <property type="nucleotide sequence ID" value="NZ_JAGGLT010000008.1"/>
</dbReference>
<protein>
    <submittedName>
        <fullName evidence="1">Thioredoxin reductase</fullName>
    </submittedName>
</protein>
<dbReference type="PROSITE" id="PS51257">
    <property type="entry name" value="PROKAR_LIPOPROTEIN"/>
    <property type="match status" value="1"/>
</dbReference>
<proteinExistence type="predicted"/>
<keyword evidence="2" id="KW-1185">Reference proteome</keyword>
<organism evidence="1 2">
    <name type="scientific">Thermoanaerobacterium butyriciformans</name>
    <dbReference type="NCBI Taxonomy" id="1702242"/>
    <lineage>
        <taxon>Bacteria</taxon>
        <taxon>Bacillati</taxon>
        <taxon>Bacillota</taxon>
        <taxon>Clostridia</taxon>
        <taxon>Thermoanaerobacterales</taxon>
        <taxon>Thermoanaerobacteraceae</taxon>
        <taxon>Thermoanaerobacterium</taxon>
    </lineage>
</organism>